<evidence type="ECO:0000313" key="12">
    <source>
        <dbReference type="Proteomes" id="UP001597115"/>
    </source>
</evidence>
<keyword evidence="7" id="KW-0472">Membrane</keyword>
<comment type="pathway">
    <text evidence="2">Phospholipid metabolism; CDP-diacylglycerol biosynthesis; CDP-diacylglycerol from sn-glycerol 3-phosphate: step 1/3.</text>
</comment>
<dbReference type="SUPFAM" id="SSF69593">
    <property type="entry name" value="Glycerol-3-phosphate (1)-acyltransferase"/>
    <property type="match status" value="1"/>
</dbReference>
<comment type="caution">
    <text evidence="11">The sequence shown here is derived from an EMBL/GenBank/DDBJ whole genome shotgun (WGS) entry which is preliminary data.</text>
</comment>
<evidence type="ECO:0000256" key="5">
    <source>
        <dbReference type="ARBA" id="ARBA00013432"/>
    </source>
</evidence>
<evidence type="ECO:0000313" key="11">
    <source>
        <dbReference type="EMBL" id="MFD1613227.1"/>
    </source>
</evidence>
<protein>
    <recommendedName>
        <fullName evidence="5">Glycerol-3-phosphate acyltransferase</fullName>
        <ecNumber evidence="4">2.3.1.15</ecNumber>
    </recommendedName>
</protein>
<dbReference type="NCBIfam" id="NF002886">
    <property type="entry name" value="PRK03355.1"/>
    <property type="match status" value="1"/>
</dbReference>
<evidence type="ECO:0000256" key="4">
    <source>
        <dbReference type="ARBA" id="ARBA00013113"/>
    </source>
</evidence>
<evidence type="ECO:0000256" key="1">
    <source>
        <dbReference type="ARBA" id="ARBA00004184"/>
    </source>
</evidence>
<dbReference type="InterPro" id="IPR041728">
    <property type="entry name" value="GPAT/DHAPAT_LPLAT"/>
</dbReference>
<dbReference type="EMBL" id="JBHUDY010000002">
    <property type="protein sequence ID" value="MFD1613227.1"/>
    <property type="molecule type" value="Genomic_DNA"/>
</dbReference>
<dbReference type="InterPro" id="IPR045520">
    <property type="entry name" value="GPAT/DHAPAT_C"/>
</dbReference>
<dbReference type="PANTHER" id="PTHR12563:SF17">
    <property type="entry name" value="DIHYDROXYACETONE PHOSPHATE ACYLTRANSFERASE"/>
    <property type="match status" value="1"/>
</dbReference>
<dbReference type="InterPro" id="IPR002123">
    <property type="entry name" value="Plipid/glycerol_acylTrfase"/>
</dbReference>
<evidence type="ECO:0000256" key="9">
    <source>
        <dbReference type="ARBA" id="ARBA00048427"/>
    </source>
</evidence>
<keyword evidence="6 11" id="KW-0808">Transferase</keyword>
<proteinExistence type="inferred from homology"/>
<dbReference type="Proteomes" id="UP001597115">
    <property type="component" value="Unassembled WGS sequence"/>
</dbReference>
<dbReference type="Pfam" id="PF19277">
    <property type="entry name" value="GPAT_C"/>
    <property type="match status" value="1"/>
</dbReference>
<evidence type="ECO:0000256" key="6">
    <source>
        <dbReference type="ARBA" id="ARBA00022679"/>
    </source>
</evidence>
<evidence type="ECO:0000256" key="7">
    <source>
        <dbReference type="ARBA" id="ARBA00023136"/>
    </source>
</evidence>
<organism evidence="11 12">
    <name type="scientific">Sphingomonas tabacisoli</name>
    <dbReference type="NCBI Taxonomy" id="2249466"/>
    <lineage>
        <taxon>Bacteria</taxon>
        <taxon>Pseudomonadati</taxon>
        <taxon>Pseudomonadota</taxon>
        <taxon>Alphaproteobacteria</taxon>
        <taxon>Sphingomonadales</taxon>
        <taxon>Sphingomonadaceae</taxon>
        <taxon>Sphingomonas</taxon>
    </lineage>
</organism>
<dbReference type="CDD" id="cd07993">
    <property type="entry name" value="LPLAT_DHAPAT-like"/>
    <property type="match status" value="1"/>
</dbReference>
<comment type="subcellular location">
    <subcellularLocation>
        <location evidence="1">Endomembrane system</location>
        <topology evidence="1">Peripheral membrane protein</topology>
    </subcellularLocation>
</comment>
<sequence>MASRRLAATADIASAANAGDKLYLAAFEGACERRLIEHWLRDQGEDPERNAIFYPRARDLPVSPKLAQALSDAAPFSDATLFTPVRIAWLPKQRQGQRRARWRDLLKLNNPRNPSERRKAQLAESAPDRWQVIAGEPARYGELRQRWQARMAAPAENEGPPALARFIARQAELALERAEYRAQGLRYKVPRVVKEDVAQLPSFTRGISQLAATLHRDEKSVFTEAVEYLDELRTAHDPFVLDLAARVFHWLYSRSYGEVDLVGDQIEALRQTFERHPVLLLPSHKTNLDSPVVESVLAQNGLPPPTLFAGINMAFWPVGPLMRRAGRVFLRRKISDNPVYKFALREWLGYLIEKRFNLEWFPEGTRSRTGKLLPPKVGLLSYAADAYRQGHIEDLMLVPIAIVYDQAMDVVDFAREAQGTEKKAEGFGWMLRGLRDSRKPLGKVYLRVGEPLSMRASLGDPDAEASPAEQKLALQKLALAVAWRTNQVSPITGIAVVSLALLAAGERAVTLPRILSYVQLVVLHAQQRGQPLTDTAALDTPEQVLDVLAELIRTGVVSCFDQGPQTVYSVAGGQHLAAAFYRNSMLHFVLDRAIGEWAVLAAAEVPPGDRIERFHQAALELREALKFEFFFRERQEFLGELDAEMTRINGKWQEMLVAGGDPIKVHREIFGLGIAHAVLRPYIEAYHVVADVLLHEAPDAPFDEAGFYDKCQRLGRQYLLQRELRNPESVSKPLFQTGVELARILKLTEPGPDIMERRAQFAARSRASLARVDKAEEAAGREMTRIV</sequence>
<accession>A0ABW4I6T6</accession>
<dbReference type="InterPro" id="IPR022284">
    <property type="entry name" value="GPAT/DHAPAT"/>
</dbReference>
<dbReference type="PANTHER" id="PTHR12563">
    <property type="entry name" value="GLYCEROL-3-PHOSPHATE ACYLTRANSFERASE"/>
    <property type="match status" value="1"/>
</dbReference>
<dbReference type="EC" id="2.3.1.15" evidence="4"/>
<evidence type="ECO:0000256" key="8">
    <source>
        <dbReference type="ARBA" id="ARBA00023315"/>
    </source>
</evidence>
<evidence type="ECO:0000256" key="2">
    <source>
        <dbReference type="ARBA" id="ARBA00004765"/>
    </source>
</evidence>
<comment type="similarity">
    <text evidence="3">Belongs to the GPAT/DAPAT family.</text>
</comment>
<reference evidence="12" key="1">
    <citation type="journal article" date="2019" name="Int. J. Syst. Evol. Microbiol.">
        <title>The Global Catalogue of Microorganisms (GCM) 10K type strain sequencing project: providing services to taxonomists for standard genome sequencing and annotation.</title>
        <authorList>
            <consortium name="The Broad Institute Genomics Platform"/>
            <consortium name="The Broad Institute Genome Sequencing Center for Infectious Disease"/>
            <person name="Wu L."/>
            <person name="Ma J."/>
        </authorList>
    </citation>
    <scope>NUCLEOTIDE SEQUENCE [LARGE SCALE GENOMIC DNA]</scope>
    <source>
        <strain evidence="12">CGMCC 1.16275</strain>
    </source>
</reference>
<dbReference type="GO" id="GO:0004366">
    <property type="term" value="F:glycerol-3-phosphate O-acyltransferase activity"/>
    <property type="evidence" value="ECO:0007669"/>
    <property type="project" value="UniProtKB-EC"/>
</dbReference>
<gene>
    <name evidence="11" type="ORF">ACFSCW_15585</name>
</gene>
<evidence type="ECO:0000256" key="3">
    <source>
        <dbReference type="ARBA" id="ARBA00007937"/>
    </source>
</evidence>
<keyword evidence="12" id="KW-1185">Reference proteome</keyword>
<dbReference type="RefSeq" id="WP_380891108.1">
    <property type="nucleotide sequence ID" value="NZ_JBHUDY010000002.1"/>
</dbReference>
<evidence type="ECO:0000259" key="10">
    <source>
        <dbReference type="SMART" id="SM00563"/>
    </source>
</evidence>
<dbReference type="SMART" id="SM00563">
    <property type="entry name" value="PlsC"/>
    <property type="match status" value="1"/>
</dbReference>
<feature type="domain" description="Phospholipid/glycerol acyltransferase" evidence="10">
    <location>
        <begin position="278"/>
        <end position="405"/>
    </location>
</feature>
<name>A0ABW4I6T6_9SPHN</name>
<dbReference type="Pfam" id="PF01553">
    <property type="entry name" value="Acyltransferase"/>
    <property type="match status" value="1"/>
</dbReference>
<keyword evidence="8 11" id="KW-0012">Acyltransferase</keyword>
<comment type="catalytic activity">
    <reaction evidence="9">
        <text>sn-glycerol 3-phosphate + an acyl-CoA = a 1-acyl-sn-glycero-3-phosphate + CoA</text>
        <dbReference type="Rhea" id="RHEA:15325"/>
        <dbReference type="ChEBI" id="CHEBI:57287"/>
        <dbReference type="ChEBI" id="CHEBI:57597"/>
        <dbReference type="ChEBI" id="CHEBI:57970"/>
        <dbReference type="ChEBI" id="CHEBI:58342"/>
        <dbReference type="EC" id="2.3.1.15"/>
    </reaction>
</comment>